<organism evidence="3 4">
    <name type="scientific">Cohaesibacter celericrescens</name>
    <dbReference type="NCBI Taxonomy" id="2067669"/>
    <lineage>
        <taxon>Bacteria</taxon>
        <taxon>Pseudomonadati</taxon>
        <taxon>Pseudomonadota</taxon>
        <taxon>Alphaproteobacteria</taxon>
        <taxon>Hyphomicrobiales</taxon>
        <taxon>Cohaesibacteraceae</taxon>
    </lineage>
</organism>
<evidence type="ECO:0000313" key="3">
    <source>
        <dbReference type="EMBL" id="PLW77352.1"/>
    </source>
</evidence>
<gene>
    <name evidence="3" type="ORF">C0081_08395</name>
</gene>
<accession>A0A2N5XS60</accession>
<dbReference type="SMART" id="SM00347">
    <property type="entry name" value="HTH_MARR"/>
    <property type="match status" value="1"/>
</dbReference>
<sequence>MASDSDSFQVSMFDTLPDMAPPQPKPAADVGPFQVDVAKPAKVKKRSTPATALASEEAFTLENFLPYRILEVAQGISRRVGKVLHDEWDMSVAEWQVLASLARDGAVSVREVEPRTLLDTVAVSRAAKRLTDRKLIKRDVNKQDKRLVVLKTTKRGRDIAAEIGHCVMDMESDFLKGMNVQDRIRLSQLLKSLT</sequence>
<name>A0A2N5XS60_9HYPH</name>
<keyword evidence="4" id="KW-1185">Reference proteome</keyword>
<feature type="domain" description="HTH marR-type" evidence="2">
    <location>
        <begin position="62"/>
        <end position="194"/>
    </location>
</feature>
<comment type="caution">
    <text evidence="3">The sequence shown here is derived from an EMBL/GenBank/DDBJ whole genome shotgun (WGS) entry which is preliminary data.</text>
</comment>
<dbReference type="OrthoDB" id="8906692at2"/>
<dbReference type="InterPro" id="IPR036388">
    <property type="entry name" value="WH-like_DNA-bd_sf"/>
</dbReference>
<dbReference type="PANTHER" id="PTHR33164">
    <property type="entry name" value="TRANSCRIPTIONAL REGULATOR, MARR FAMILY"/>
    <property type="match status" value="1"/>
</dbReference>
<dbReference type="GO" id="GO:0003700">
    <property type="term" value="F:DNA-binding transcription factor activity"/>
    <property type="evidence" value="ECO:0007669"/>
    <property type="project" value="InterPro"/>
</dbReference>
<dbReference type="InterPro" id="IPR000835">
    <property type="entry name" value="HTH_MarR-typ"/>
</dbReference>
<feature type="compositionally biased region" description="Polar residues" evidence="1">
    <location>
        <begin position="1"/>
        <end position="12"/>
    </location>
</feature>
<dbReference type="InterPro" id="IPR036390">
    <property type="entry name" value="WH_DNA-bd_sf"/>
</dbReference>
<dbReference type="SUPFAM" id="SSF46785">
    <property type="entry name" value="Winged helix' DNA-binding domain"/>
    <property type="match status" value="1"/>
</dbReference>
<dbReference type="Gene3D" id="1.10.10.10">
    <property type="entry name" value="Winged helix-like DNA-binding domain superfamily/Winged helix DNA-binding domain"/>
    <property type="match status" value="1"/>
</dbReference>
<evidence type="ECO:0000313" key="4">
    <source>
        <dbReference type="Proteomes" id="UP000234881"/>
    </source>
</evidence>
<dbReference type="RefSeq" id="WP_101533370.1">
    <property type="nucleotide sequence ID" value="NZ_JBFHIU010000003.1"/>
</dbReference>
<feature type="region of interest" description="Disordered" evidence="1">
    <location>
        <begin position="1"/>
        <end position="31"/>
    </location>
</feature>
<dbReference type="AlphaFoldDB" id="A0A2N5XS60"/>
<dbReference type="InterPro" id="IPR039422">
    <property type="entry name" value="MarR/SlyA-like"/>
</dbReference>
<dbReference type="Pfam" id="PF12802">
    <property type="entry name" value="MarR_2"/>
    <property type="match status" value="1"/>
</dbReference>
<dbReference type="EMBL" id="PKUQ01000016">
    <property type="protein sequence ID" value="PLW77352.1"/>
    <property type="molecule type" value="Genomic_DNA"/>
</dbReference>
<protein>
    <submittedName>
        <fullName evidence="3">MarR family transcriptional regulator</fullName>
    </submittedName>
</protein>
<dbReference type="GO" id="GO:0006950">
    <property type="term" value="P:response to stress"/>
    <property type="evidence" value="ECO:0007669"/>
    <property type="project" value="TreeGrafter"/>
</dbReference>
<dbReference type="Proteomes" id="UP000234881">
    <property type="component" value="Unassembled WGS sequence"/>
</dbReference>
<proteinExistence type="predicted"/>
<evidence type="ECO:0000256" key="1">
    <source>
        <dbReference type="SAM" id="MobiDB-lite"/>
    </source>
</evidence>
<evidence type="ECO:0000259" key="2">
    <source>
        <dbReference type="PROSITE" id="PS50995"/>
    </source>
</evidence>
<dbReference type="PROSITE" id="PS50995">
    <property type="entry name" value="HTH_MARR_2"/>
    <property type="match status" value="1"/>
</dbReference>
<reference evidence="3 4" key="1">
    <citation type="submission" date="2018-01" db="EMBL/GenBank/DDBJ databases">
        <title>The draft genome sequence of Cohaesibacter sp. H1304.</title>
        <authorList>
            <person name="Wang N.-N."/>
            <person name="Du Z.-J."/>
        </authorList>
    </citation>
    <scope>NUCLEOTIDE SEQUENCE [LARGE SCALE GENOMIC DNA]</scope>
    <source>
        <strain evidence="3 4">H1304</strain>
    </source>
</reference>
<dbReference type="PANTHER" id="PTHR33164:SF57">
    <property type="entry name" value="MARR-FAMILY TRANSCRIPTIONAL REGULATOR"/>
    <property type="match status" value="1"/>
</dbReference>